<dbReference type="PROSITE" id="PS50977">
    <property type="entry name" value="HTH_TETR_2"/>
    <property type="match status" value="1"/>
</dbReference>
<feature type="DNA-binding region" description="H-T-H motif" evidence="5">
    <location>
        <begin position="26"/>
        <end position="45"/>
    </location>
</feature>
<dbReference type="PANTHER" id="PTHR30055">
    <property type="entry name" value="HTH-TYPE TRANSCRIPTIONAL REGULATOR RUTR"/>
    <property type="match status" value="1"/>
</dbReference>
<reference evidence="7 8" key="1">
    <citation type="submission" date="2014-12" db="EMBL/GenBank/DDBJ databases">
        <title>Draft genome sequence of Paenibacillus kamchatkensis strain B-2647.</title>
        <authorList>
            <person name="Karlyshev A.V."/>
            <person name="Kudryashova E.B."/>
        </authorList>
    </citation>
    <scope>NUCLEOTIDE SEQUENCE [LARGE SCALE GENOMIC DNA]</scope>
    <source>
        <strain evidence="7 8">VKM B-2647</strain>
    </source>
</reference>
<evidence type="ECO:0000256" key="2">
    <source>
        <dbReference type="ARBA" id="ARBA00023015"/>
    </source>
</evidence>
<dbReference type="PANTHER" id="PTHR30055:SF175">
    <property type="entry name" value="HTH-TYPE TRANSCRIPTIONAL REPRESSOR KSTR2"/>
    <property type="match status" value="1"/>
</dbReference>
<evidence type="ECO:0000259" key="6">
    <source>
        <dbReference type="PROSITE" id="PS50977"/>
    </source>
</evidence>
<evidence type="ECO:0000256" key="1">
    <source>
        <dbReference type="ARBA" id="ARBA00022491"/>
    </source>
</evidence>
<evidence type="ECO:0000256" key="5">
    <source>
        <dbReference type="PROSITE-ProRule" id="PRU00335"/>
    </source>
</evidence>
<dbReference type="InterPro" id="IPR009057">
    <property type="entry name" value="Homeodomain-like_sf"/>
</dbReference>
<dbReference type="PRINTS" id="PR00455">
    <property type="entry name" value="HTHTETR"/>
</dbReference>
<dbReference type="InterPro" id="IPR001647">
    <property type="entry name" value="HTH_TetR"/>
</dbReference>
<dbReference type="SUPFAM" id="SSF48498">
    <property type="entry name" value="Tetracyclin repressor-like, C-terminal domain"/>
    <property type="match status" value="1"/>
</dbReference>
<evidence type="ECO:0000313" key="8">
    <source>
        <dbReference type="Proteomes" id="UP000031967"/>
    </source>
</evidence>
<dbReference type="InterPro" id="IPR036271">
    <property type="entry name" value="Tet_transcr_reg_TetR-rel_C_sf"/>
</dbReference>
<keyword evidence="8" id="KW-1185">Reference proteome</keyword>
<keyword evidence="4" id="KW-0804">Transcription</keyword>
<organism evidence="7 8">
    <name type="scientific">Gordoniibacillus kamchatkensis</name>
    <dbReference type="NCBI Taxonomy" id="1590651"/>
    <lineage>
        <taxon>Bacteria</taxon>
        <taxon>Bacillati</taxon>
        <taxon>Bacillota</taxon>
        <taxon>Bacilli</taxon>
        <taxon>Bacillales</taxon>
        <taxon>Paenibacillaceae</taxon>
        <taxon>Gordoniibacillus</taxon>
    </lineage>
</organism>
<feature type="domain" description="HTH tetR-type" evidence="6">
    <location>
        <begin position="3"/>
        <end position="63"/>
    </location>
</feature>
<comment type="caution">
    <text evidence="7">The sequence shown here is derived from an EMBL/GenBank/DDBJ whole genome shotgun (WGS) entry which is preliminary data.</text>
</comment>
<evidence type="ECO:0000256" key="3">
    <source>
        <dbReference type="ARBA" id="ARBA00023125"/>
    </source>
</evidence>
<dbReference type="SUPFAM" id="SSF46689">
    <property type="entry name" value="Homeodomain-like"/>
    <property type="match status" value="1"/>
</dbReference>
<dbReference type="InterPro" id="IPR050109">
    <property type="entry name" value="HTH-type_TetR-like_transc_reg"/>
</dbReference>
<dbReference type="Proteomes" id="UP000031967">
    <property type="component" value="Unassembled WGS sequence"/>
</dbReference>
<protein>
    <recommendedName>
        <fullName evidence="6">HTH tetR-type domain-containing protein</fullName>
    </recommendedName>
</protein>
<evidence type="ECO:0000256" key="4">
    <source>
        <dbReference type="ARBA" id="ARBA00023163"/>
    </source>
</evidence>
<dbReference type="Pfam" id="PF00440">
    <property type="entry name" value="TetR_N"/>
    <property type="match status" value="1"/>
</dbReference>
<keyword evidence="2" id="KW-0805">Transcription regulation</keyword>
<keyword evidence="3 5" id="KW-0238">DNA-binding</keyword>
<gene>
    <name evidence="7" type="ORF">SD70_07880</name>
</gene>
<dbReference type="RefSeq" id="WP_041047057.1">
    <property type="nucleotide sequence ID" value="NZ_JXAK01000010.1"/>
</dbReference>
<dbReference type="Gene3D" id="1.10.10.60">
    <property type="entry name" value="Homeodomain-like"/>
    <property type="match status" value="1"/>
</dbReference>
<dbReference type="EMBL" id="JXAK01000010">
    <property type="protein sequence ID" value="KIL41351.1"/>
    <property type="molecule type" value="Genomic_DNA"/>
</dbReference>
<name>A0ABR5AJY5_9BACL</name>
<evidence type="ECO:0000313" key="7">
    <source>
        <dbReference type="EMBL" id="KIL41351.1"/>
    </source>
</evidence>
<proteinExistence type="predicted"/>
<dbReference type="Gene3D" id="1.10.357.10">
    <property type="entry name" value="Tetracycline Repressor, domain 2"/>
    <property type="match status" value="1"/>
</dbReference>
<accession>A0ABR5AJY5</accession>
<keyword evidence="1" id="KW-0678">Repressor</keyword>
<sequence length="193" mass="21579">MDEAGRARILQAATELFNAKGYRSVTLGELAARLGMSKKTLYLHFSGKEDIAEAVLDRTMAAIAGKIAEAGSREENPVHIFEETFTAIKQEIIKLNPLFLEDVQKYVPGLWKKVEAFRARQLTFIEGLLKKAQQAGIVRDVNVRLLAVMLTESIQHFVRPDFAAKHGFAMIDIADTLFMLFTASIRMPHTDAD</sequence>